<name>A0AA39IRB4_9BILA</name>
<evidence type="ECO:0000313" key="2">
    <source>
        <dbReference type="Proteomes" id="UP001175271"/>
    </source>
</evidence>
<gene>
    <name evidence="1" type="ORF">QR680_010580</name>
</gene>
<proteinExistence type="predicted"/>
<dbReference type="AlphaFoldDB" id="A0AA39IRB4"/>
<organism evidence="1 2">
    <name type="scientific">Steinernema hermaphroditum</name>
    <dbReference type="NCBI Taxonomy" id="289476"/>
    <lineage>
        <taxon>Eukaryota</taxon>
        <taxon>Metazoa</taxon>
        <taxon>Ecdysozoa</taxon>
        <taxon>Nematoda</taxon>
        <taxon>Chromadorea</taxon>
        <taxon>Rhabditida</taxon>
        <taxon>Tylenchina</taxon>
        <taxon>Panagrolaimomorpha</taxon>
        <taxon>Strongyloidoidea</taxon>
        <taxon>Steinernematidae</taxon>
        <taxon>Steinernema</taxon>
    </lineage>
</organism>
<dbReference type="Proteomes" id="UP001175271">
    <property type="component" value="Unassembled WGS sequence"/>
</dbReference>
<evidence type="ECO:0000313" key="1">
    <source>
        <dbReference type="EMBL" id="KAK0428067.1"/>
    </source>
</evidence>
<reference evidence="1" key="1">
    <citation type="submission" date="2023-06" db="EMBL/GenBank/DDBJ databases">
        <title>Genomic analysis of the entomopathogenic nematode Steinernema hermaphroditum.</title>
        <authorList>
            <person name="Schwarz E.M."/>
            <person name="Heppert J.K."/>
            <person name="Baniya A."/>
            <person name="Schwartz H.T."/>
            <person name="Tan C.-H."/>
            <person name="Antoshechkin I."/>
            <person name="Sternberg P.W."/>
            <person name="Goodrich-Blair H."/>
            <person name="Dillman A.R."/>
        </authorList>
    </citation>
    <scope>NUCLEOTIDE SEQUENCE</scope>
    <source>
        <strain evidence="1">PS9179</strain>
        <tissue evidence="1">Whole animal</tissue>
    </source>
</reference>
<comment type="caution">
    <text evidence="1">The sequence shown here is derived from an EMBL/GenBank/DDBJ whole genome shotgun (WGS) entry which is preliminary data.</text>
</comment>
<keyword evidence="2" id="KW-1185">Reference proteome</keyword>
<protein>
    <submittedName>
        <fullName evidence="1">Uncharacterized protein</fullName>
    </submittedName>
</protein>
<accession>A0AA39IRB4</accession>
<sequence>MDRIQSQQIQWTFDFALLRPWSGTHSFITTFLSYCCFTDAAPGPWTHLFDADGSSKAAQTPLFLKRREEKMFSPSFLEEVLDLHPQ</sequence>
<dbReference type="EMBL" id="JAUCMV010000001">
    <property type="protein sequence ID" value="KAK0428067.1"/>
    <property type="molecule type" value="Genomic_DNA"/>
</dbReference>